<dbReference type="PANTHER" id="PTHR32467:SF97">
    <property type="entry name" value="ETHYLENE-RESPONSIVE TRANSCRIPTION FACTOR WRI1"/>
    <property type="match status" value="1"/>
</dbReference>
<comment type="caution">
    <text evidence="10">The sequence shown here is derived from an EMBL/GenBank/DDBJ whole genome shotgun (WGS) entry which is preliminary data.</text>
</comment>
<keyword evidence="5" id="KW-0804">Transcription</keyword>
<dbReference type="GO" id="GO:0003677">
    <property type="term" value="F:DNA binding"/>
    <property type="evidence" value="ECO:0007669"/>
    <property type="project" value="UniProtKB-KW"/>
</dbReference>
<feature type="region of interest" description="Disordered" evidence="8">
    <location>
        <begin position="1"/>
        <end position="61"/>
    </location>
</feature>
<keyword evidence="11" id="KW-1185">Reference proteome</keyword>
<dbReference type="AlphaFoldDB" id="A0AAV8RNL5"/>
<comment type="subcellular location">
    <subcellularLocation>
        <location evidence="1">Nucleus</location>
    </subcellularLocation>
</comment>
<dbReference type="CDD" id="cd00018">
    <property type="entry name" value="AP2"/>
    <property type="match status" value="1"/>
</dbReference>
<dbReference type="InterPro" id="IPR016177">
    <property type="entry name" value="DNA-bd_dom_sf"/>
</dbReference>
<keyword evidence="2" id="KW-0677">Repeat</keyword>
<dbReference type="SMART" id="SM00380">
    <property type="entry name" value="AP2"/>
    <property type="match status" value="2"/>
</dbReference>
<feature type="domain" description="AP2/ERF" evidence="9">
    <location>
        <begin position="58"/>
        <end position="121"/>
    </location>
</feature>
<reference evidence="10 11" key="1">
    <citation type="submission" date="2022-12" db="EMBL/GenBank/DDBJ databases">
        <title>Chromosome-scale assembly of the Ensete ventricosum genome.</title>
        <authorList>
            <person name="Dussert Y."/>
            <person name="Stocks J."/>
            <person name="Wendawek A."/>
            <person name="Woldeyes F."/>
            <person name="Nichols R.A."/>
            <person name="Borrell J.S."/>
        </authorList>
    </citation>
    <scope>NUCLEOTIDE SEQUENCE [LARGE SCALE GENOMIC DNA]</scope>
    <source>
        <strain evidence="11">cv. Maze</strain>
        <tissue evidence="10">Seeds</tissue>
    </source>
</reference>
<evidence type="ECO:0000256" key="1">
    <source>
        <dbReference type="ARBA" id="ARBA00004123"/>
    </source>
</evidence>
<protein>
    <recommendedName>
        <fullName evidence="9">AP2/ERF domain-containing protein</fullName>
    </recommendedName>
</protein>
<evidence type="ECO:0000256" key="6">
    <source>
        <dbReference type="ARBA" id="ARBA00023242"/>
    </source>
</evidence>
<proteinExistence type="inferred from homology"/>
<dbReference type="InterPro" id="IPR001471">
    <property type="entry name" value="AP2/ERF_dom"/>
</dbReference>
<evidence type="ECO:0000259" key="9">
    <source>
        <dbReference type="PROSITE" id="PS51032"/>
    </source>
</evidence>
<feature type="compositionally biased region" description="Pro residues" evidence="8">
    <location>
        <begin position="226"/>
        <end position="241"/>
    </location>
</feature>
<dbReference type="GO" id="GO:0003700">
    <property type="term" value="F:DNA-binding transcription factor activity"/>
    <property type="evidence" value="ECO:0007669"/>
    <property type="project" value="InterPro"/>
</dbReference>
<dbReference type="InterPro" id="IPR036955">
    <property type="entry name" value="AP2/ERF_dom_sf"/>
</dbReference>
<evidence type="ECO:0000256" key="2">
    <source>
        <dbReference type="ARBA" id="ARBA00022737"/>
    </source>
</evidence>
<evidence type="ECO:0000256" key="3">
    <source>
        <dbReference type="ARBA" id="ARBA00023015"/>
    </source>
</evidence>
<evidence type="ECO:0000256" key="4">
    <source>
        <dbReference type="ARBA" id="ARBA00023125"/>
    </source>
</evidence>
<evidence type="ECO:0000313" key="10">
    <source>
        <dbReference type="EMBL" id="KAJ8501032.1"/>
    </source>
</evidence>
<dbReference type="PROSITE" id="PS51032">
    <property type="entry name" value="AP2_ERF"/>
    <property type="match status" value="2"/>
</dbReference>
<dbReference type="FunFam" id="3.30.730.10:FF:000002">
    <property type="entry name" value="AP2-like ethylene-responsive transcription factor"/>
    <property type="match status" value="1"/>
</dbReference>
<organism evidence="10 11">
    <name type="scientific">Ensete ventricosum</name>
    <name type="common">Abyssinian banana</name>
    <name type="synonym">Musa ensete</name>
    <dbReference type="NCBI Taxonomy" id="4639"/>
    <lineage>
        <taxon>Eukaryota</taxon>
        <taxon>Viridiplantae</taxon>
        <taxon>Streptophyta</taxon>
        <taxon>Embryophyta</taxon>
        <taxon>Tracheophyta</taxon>
        <taxon>Spermatophyta</taxon>
        <taxon>Magnoliopsida</taxon>
        <taxon>Liliopsida</taxon>
        <taxon>Zingiberales</taxon>
        <taxon>Musaceae</taxon>
        <taxon>Ensete</taxon>
    </lineage>
</organism>
<feature type="compositionally biased region" description="Low complexity" evidence="8">
    <location>
        <begin position="13"/>
        <end position="22"/>
    </location>
</feature>
<feature type="compositionally biased region" description="Basic and acidic residues" evidence="8">
    <location>
        <begin position="39"/>
        <end position="53"/>
    </location>
</feature>
<evidence type="ECO:0000256" key="5">
    <source>
        <dbReference type="ARBA" id="ARBA00023163"/>
    </source>
</evidence>
<evidence type="ECO:0000256" key="7">
    <source>
        <dbReference type="ARBA" id="ARBA00037973"/>
    </source>
</evidence>
<comment type="similarity">
    <text evidence="7">Belongs to the AP2/ERF transcription factor family. AP2 subfamily.</text>
</comment>
<dbReference type="EMBL" id="JAQQAF010000003">
    <property type="protein sequence ID" value="KAJ8501032.1"/>
    <property type="molecule type" value="Genomic_DNA"/>
</dbReference>
<dbReference type="Pfam" id="PF00847">
    <property type="entry name" value="AP2"/>
    <property type="match status" value="1"/>
</dbReference>
<sequence length="348" mass="38834">MKSAPLSLPPSPSNSCTLSSSSVFQVSKPKKPRRAKKGANPDKKSLGNDDGNGKRSSAFRGVTRHRWTGRYEAHLWDKHCWNPIQNKKGRQGAYDDEEAAARAYDLAALKYWGPETALNFPFDTYTKEYEEMQSMSKEEYLGCLRRRSNGFSRGVSKYRGVARHHHNGRWEARIGRVFGNKYLYLGTFSTQEEAAQAYDLAAIEYRGPNAVTNFDLSSYVKCPQPLPQPLQTPKARPPPQEQQPRATCEEERLQVVELPSYVDHSAAADGVDAIPWSPFMDQCFDDVYAGHCVGLHRSGDLHSIFGSVGFEDNVDILFDASESSSRVEEGGGGGASKDCIFEDCCNRE</sequence>
<accession>A0AAV8RNL5</accession>
<dbReference type="PANTHER" id="PTHR32467">
    <property type="entry name" value="AP2-LIKE ETHYLENE-RESPONSIVE TRANSCRIPTION FACTOR"/>
    <property type="match status" value="1"/>
</dbReference>
<feature type="compositionally biased region" description="Basic residues" evidence="8">
    <location>
        <begin position="28"/>
        <end position="37"/>
    </location>
</feature>
<feature type="domain" description="AP2/ERF" evidence="9">
    <location>
        <begin position="157"/>
        <end position="215"/>
    </location>
</feature>
<feature type="region of interest" description="Disordered" evidence="8">
    <location>
        <begin position="226"/>
        <end position="249"/>
    </location>
</feature>
<evidence type="ECO:0000313" key="11">
    <source>
        <dbReference type="Proteomes" id="UP001222027"/>
    </source>
</evidence>
<evidence type="ECO:0000256" key="8">
    <source>
        <dbReference type="SAM" id="MobiDB-lite"/>
    </source>
</evidence>
<keyword evidence="4" id="KW-0238">DNA-binding</keyword>
<dbReference type="Gene3D" id="3.30.730.10">
    <property type="entry name" value="AP2/ERF domain"/>
    <property type="match status" value="2"/>
</dbReference>
<dbReference type="GO" id="GO:0005634">
    <property type="term" value="C:nucleus"/>
    <property type="evidence" value="ECO:0007669"/>
    <property type="project" value="UniProtKB-SubCell"/>
</dbReference>
<dbReference type="GO" id="GO:0009909">
    <property type="term" value="P:regulation of flower development"/>
    <property type="evidence" value="ECO:0007669"/>
    <property type="project" value="UniProtKB-ARBA"/>
</dbReference>
<dbReference type="SUPFAM" id="SSF54171">
    <property type="entry name" value="DNA-binding domain"/>
    <property type="match status" value="2"/>
</dbReference>
<dbReference type="FunFam" id="3.30.730.10:FF:000004">
    <property type="entry name" value="AP2-like ethylene-responsive transcription factor"/>
    <property type="match status" value="1"/>
</dbReference>
<dbReference type="PRINTS" id="PR00367">
    <property type="entry name" value="ETHRSPELEMNT"/>
</dbReference>
<dbReference type="Proteomes" id="UP001222027">
    <property type="component" value="Unassembled WGS sequence"/>
</dbReference>
<keyword evidence="3" id="KW-0805">Transcription regulation</keyword>
<name>A0AAV8RNL5_ENSVE</name>
<keyword evidence="6" id="KW-0539">Nucleus</keyword>
<gene>
    <name evidence="10" type="ORF">OPV22_011584</name>
</gene>